<name>A0A8J3IQY2_9CHLR</name>
<gene>
    <name evidence="1" type="ORF">KSF_070360</name>
</gene>
<dbReference type="EMBL" id="BNJK01000001">
    <property type="protein sequence ID" value="GHO96988.1"/>
    <property type="molecule type" value="Genomic_DNA"/>
</dbReference>
<keyword evidence="2" id="KW-1185">Reference proteome</keyword>
<accession>A0A8J3IQY2</accession>
<dbReference type="AlphaFoldDB" id="A0A8J3IQY2"/>
<sequence length="325" mass="36457">MSRREVIVSIYEYKTHFADKTIINWEPGDPVPDPTSTIPRFWSSRRRGEKESSGIEDFEQFLTDPASSTSAGFVFGMPYNDTAEDYTEPIMEALIAHKDHFPHLTALFLGDITAEESEISWMGAGDVSALFTAYPQLEYFGIRGCASTYIESPLNLGILSLEHLKTLVVETGSMDRSVVQDVLRSRLPALEHLELWTGSEAYEANCTVEDFAPLFTDNLFPHLRYLGLRDSEIANDLAIALSQSPLLERLQVLDLSLGTLDDSGTAALLGCPAIRKLAKLDLHHHFCSDEMMQHLQTLGIEVDLSERKEPDRWDGQEQRFVAVSE</sequence>
<protein>
    <recommendedName>
        <fullName evidence="3">Cytoplasmic protein</fullName>
    </recommendedName>
</protein>
<dbReference type="SUPFAM" id="SSF52047">
    <property type="entry name" value="RNI-like"/>
    <property type="match status" value="1"/>
</dbReference>
<dbReference type="NCBIfam" id="NF038076">
    <property type="entry name" value="fam_STM4015"/>
    <property type="match status" value="1"/>
</dbReference>
<evidence type="ECO:0000313" key="2">
    <source>
        <dbReference type="Proteomes" id="UP000597444"/>
    </source>
</evidence>
<dbReference type="InterPro" id="IPR032675">
    <property type="entry name" value="LRR_dom_sf"/>
</dbReference>
<dbReference type="Proteomes" id="UP000597444">
    <property type="component" value="Unassembled WGS sequence"/>
</dbReference>
<organism evidence="1 2">
    <name type="scientific">Reticulibacter mediterranei</name>
    <dbReference type="NCBI Taxonomy" id="2778369"/>
    <lineage>
        <taxon>Bacteria</taxon>
        <taxon>Bacillati</taxon>
        <taxon>Chloroflexota</taxon>
        <taxon>Ktedonobacteria</taxon>
        <taxon>Ktedonobacterales</taxon>
        <taxon>Reticulibacteraceae</taxon>
        <taxon>Reticulibacter</taxon>
    </lineage>
</organism>
<comment type="caution">
    <text evidence="1">The sequence shown here is derived from an EMBL/GenBank/DDBJ whole genome shotgun (WGS) entry which is preliminary data.</text>
</comment>
<dbReference type="RefSeq" id="WP_220207576.1">
    <property type="nucleotide sequence ID" value="NZ_BNJK01000001.1"/>
</dbReference>
<proteinExistence type="predicted"/>
<dbReference type="InterPro" id="IPR047722">
    <property type="entry name" value="STM4015-like"/>
</dbReference>
<evidence type="ECO:0000313" key="1">
    <source>
        <dbReference type="EMBL" id="GHO96988.1"/>
    </source>
</evidence>
<dbReference type="Gene3D" id="3.80.10.10">
    <property type="entry name" value="Ribonuclease Inhibitor"/>
    <property type="match status" value="1"/>
</dbReference>
<evidence type="ECO:0008006" key="3">
    <source>
        <dbReference type="Google" id="ProtNLM"/>
    </source>
</evidence>
<reference evidence="1" key="1">
    <citation type="submission" date="2020-10" db="EMBL/GenBank/DDBJ databases">
        <title>Taxonomic study of unclassified bacteria belonging to the class Ktedonobacteria.</title>
        <authorList>
            <person name="Yabe S."/>
            <person name="Wang C.M."/>
            <person name="Zheng Y."/>
            <person name="Sakai Y."/>
            <person name="Cavaletti L."/>
            <person name="Monciardini P."/>
            <person name="Donadio S."/>
        </authorList>
    </citation>
    <scope>NUCLEOTIDE SEQUENCE</scope>
    <source>
        <strain evidence="1">ID150040</strain>
    </source>
</reference>